<evidence type="ECO:0000313" key="2">
    <source>
        <dbReference type="Proteomes" id="UP001408356"/>
    </source>
</evidence>
<sequence length="97" mass="11542">MDEDADLENHQTLLSAYFTNDKLQCFKLEKHVGRETDAVTWRLKYSTLELCVRGSFSGTLYKQYTMTSTMLSQKWTWMIRDLRLMVHSPMRRNGWTV</sequence>
<dbReference type="Proteomes" id="UP001408356">
    <property type="component" value="Unassembled WGS sequence"/>
</dbReference>
<protein>
    <submittedName>
        <fullName evidence="1">Uncharacterized protein</fullName>
    </submittedName>
</protein>
<organism evidence="1 2">
    <name type="scientific">Seiridium unicorne</name>
    <dbReference type="NCBI Taxonomy" id="138068"/>
    <lineage>
        <taxon>Eukaryota</taxon>
        <taxon>Fungi</taxon>
        <taxon>Dikarya</taxon>
        <taxon>Ascomycota</taxon>
        <taxon>Pezizomycotina</taxon>
        <taxon>Sordariomycetes</taxon>
        <taxon>Xylariomycetidae</taxon>
        <taxon>Amphisphaeriales</taxon>
        <taxon>Sporocadaceae</taxon>
        <taxon>Seiridium</taxon>
    </lineage>
</organism>
<accession>A0ABR2UL33</accession>
<gene>
    <name evidence="1" type="ORF">SUNI508_02018</name>
</gene>
<comment type="caution">
    <text evidence="1">The sequence shown here is derived from an EMBL/GenBank/DDBJ whole genome shotgun (WGS) entry which is preliminary data.</text>
</comment>
<proteinExistence type="predicted"/>
<keyword evidence="2" id="KW-1185">Reference proteome</keyword>
<evidence type="ECO:0000313" key="1">
    <source>
        <dbReference type="EMBL" id="KAK9415170.1"/>
    </source>
</evidence>
<dbReference type="EMBL" id="JARVKF010000418">
    <property type="protein sequence ID" value="KAK9415170.1"/>
    <property type="molecule type" value="Genomic_DNA"/>
</dbReference>
<reference evidence="1 2" key="1">
    <citation type="journal article" date="2024" name="J. Plant Pathol.">
        <title>Sequence and assembly of the genome of Seiridium unicorne, isolate CBS 538.82, causal agent of cypress canker disease.</title>
        <authorList>
            <person name="Scali E."/>
            <person name="Rocca G.D."/>
            <person name="Danti R."/>
            <person name="Garbelotto M."/>
            <person name="Barberini S."/>
            <person name="Baroncelli R."/>
            <person name="Emiliani G."/>
        </authorList>
    </citation>
    <scope>NUCLEOTIDE SEQUENCE [LARGE SCALE GENOMIC DNA]</scope>
    <source>
        <strain evidence="1 2">BM-138-508</strain>
    </source>
</reference>
<name>A0ABR2UL33_9PEZI</name>